<gene>
    <name evidence="2" type="ORF">COX24_04045</name>
</gene>
<feature type="transmembrane region" description="Helical" evidence="1">
    <location>
        <begin position="6"/>
        <end position="24"/>
    </location>
</feature>
<keyword evidence="1" id="KW-1133">Transmembrane helix</keyword>
<dbReference type="InterPro" id="IPR038695">
    <property type="entry name" value="Saro_0823-like_sf"/>
</dbReference>
<protein>
    <recommendedName>
        <fullName evidence="4">DUF192 domain-containing protein</fullName>
    </recommendedName>
</protein>
<proteinExistence type="predicted"/>
<keyword evidence="1" id="KW-0472">Membrane</keyword>
<dbReference type="Gene3D" id="2.60.120.1140">
    <property type="entry name" value="Protein of unknown function DUF192"/>
    <property type="match status" value="1"/>
</dbReference>
<comment type="caution">
    <text evidence="2">The sequence shown here is derived from an EMBL/GenBank/DDBJ whole genome shotgun (WGS) entry which is preliminary data.</text>
</comment>
<evidence type="ECO:0000313" key="2">
    <source>
        <dbReference type="EMBL" id="PIP31352.1"/>
    </source>
</evidence>
<accession>A0A2G9ZDT8</accession>
<sequence length="154" mass="17674">MINKNLIFSLAILLLLVVFGFFLFKPNKIITKITFLNEGNVAVEISAEIAKTKEQLSVGLSKRKDLPENQGMLFLFNEEQFLAFWMKDTLIPLDLIFLNKDKQIVKIVHEAQPCFGENCPSYFSDFESQYVIEVLGGFCDKYQINEASTVNFLF</sequence>
<dbReference type="Proteomes" id="UP000230447">
    <property type="component" value="Unassembled WGS sequence"/>
</dbReference>
<keyword evidence="1" id="KW-0812">Transmembrane</keyword>
<dbReference type="EMBL" id="PCSB01000086">
    <property type="protein sequence ID" value="PIP31352.1"/>
    <property type="molecule type" value="Genomic_DNA"/>
</dbReference>
<name>A0A2G9ZDT8_9BACT</name>
<dbReference type="InterPro" id="IPR003795">
    <property type="entry name" value="DUF192"/>
</dbReference>
<organism evidence="2 3">
    <name type="scientific">bacterium (Candidatus Gribaldobacteria) CG23_combo_of_CG06-09_8_20_14_all_37_87_8</name>
    <dbReference type="NCBI Taxonomy" id="2014278"/>
    <lineage>
        <taxon>Bacteria</taxon>
        <taxon>Candidatus Gribaldobacteria</taxon>
    </lineage>
</organism>
<evidence type="ECO:0000313" key="3">
    <source>
        <dbReference type="Proteomes" id="UP000230447"/>
    </source>
</evidence>
<reference evidence="2 3" key="1">
    <citation type="submission" date="2017-09" db="EMBL/GenBank/DDBJ databases">
        <title>Depth-based differentiation of microbial function through sediment-hosted aquifers and enrichment of novel symbionts in the deep terrestrial subsurface.</title>
        <authorList>
            <person name="Probst A.J."/>
            <person name="Ladd B."/>
            <person name="Jarett J.K."/>
            <person name="Geller-Mcgrath D.E."/>
            <person name="Sieber C.M."/>
            <person name="Emerson J.B."/>
            <person name="Anantharaman K."/>
            <person name="Thomas B.C."/>
            <person name="Malmstrom R."/>
            <person name="Stieglmeier M."/>
            <person name="Klingl A."/>
            <person name="Woyke T."/>
            <person name="Ryan C.M."/>
            <person name="Banfield J.F."/>
        </authorList>
    </citation>
    <scope>NUCLEOTIDE SEQUENCE [LARGE SCALE GENOMIC DNA]</scope>
    <source>
        <strain evidence="2">CG23_combo_of_CG06-09_8_20_14_all_37_87_8</strain>
    </source>
</reference>
<dbReference type="AlphaFoldDB" id="A0A2G9ZDT8"/>
<dbReference type="PANTHER" id="PTHR37953:SF1">
    <property type="entry name" value="UPF0127 PROTEIN MJ1496"/>
    <property type="match status" value="1"/>
</dbReference>
<evidence type="ECO:0000256" key="1">
    <source>
        <dbReference type="SAM" id="Phobius"/>
    </source>
</evidence>
<dbReference type="PANTHER" id="PTHR37953">
    <property type="entry name" value="UPF0127 PROTEIN MJ1496"/>
    <property type="match status" value="1"/>
</dbReference>
<dbReference type="Pfam" id="PF02643">
    <property type="entry name" value="DUF192"/>
    <property type="match status" value="1"/>
</dbReference>
<evidence type="ECO:0008006" key="4">
    <source>
        <dbReference type="Google" id="ProtNLM"/>
    </source>
</evidence>